<evidence type="ECO:0000259" key="5">
    <source>
        <dbReference type="PROSITE" id="PS50931"/>
    </source>
</evidence>
<dbReference type="Pfam" id="PF03466">
    <property type="entry name" value="LysR_substrate"/>
    <property type="match status" value="1"/>
</dbReference>
<protein>
    <submittedName>
        <fullName evidence="6">LysR family transcriptional regulator</fullName>
    </submittedName>
</protein>
<dbReference type="Gene3D" id="1.10.10.10">
    <property type="entry name" value="Winged helix-like DNA-binding domain superfamily/Winged helix DNA-binding domain"/>
    <property type="match status" value="1"/>
</dbReference>
<reference evidence="7" key="1">
    <citation type="journal article" date="2019" name="Int. J. Syst. Evol. Microbiol.">
        <title>The Global Catalogue of Microorganisms (GCM) 10K type strain sequencing project: providing services to taxonomists for standard genome sequencing and annotation.</title>
        <authorList>
            <consortium name="The Broad Institute Genomics Platform"/>
            <consortium name="The Broad Institute Genome Sequencing Center for Infectious Disease"/>
            <person name="Wu L."/>
            <person name="Ma J."/>
        </authorList>
    </citation>
    <scope>NUCLEOTIDE SEQUENCE [LARGE SCALE GENOMIC DNA]</scope>
    <source>
        <strain evidence="7">KCTC 52094</strain>
    </source>
</reference>
<gene>
    <name evidence="6" type="ORF">ACFOD4_09855</name>
</gene>
<evidence type="ECO:0000256" key="4">
    <source>
        <dbReference type="ARBA" id="ARBA00023163"/>
    </source>
</evidence>
<keyword evidence="7" id="KW-1185">Reference proteome</keyword>
<dbReference type="SUPFAM" id="SSF46785">
    <property type="entry name" value="Winged helix' DNA-binding domain"/>
    <property type="match status" value="1"/>
</dbReference>
<keyword evidence="3" id="KW-0238">DNA-binding</keyword>
<dbReference type="InterPro" id="IPR000847">
    <property type="entry name" value="LysR_HTH_N"/>
</dbReference>
<dbReference type="Gene3D" id="3.40.190.10">
    <property type="entry name" value="Periplasmic binding protein-like II"/>
    <property type="match status" value="2"/>
</dbReference>
<feature type="domain" description="HTH lysR-type" evidence="5">
    <location>
        <begin position="7"/>
        <end position="64"/>
    </location>
</feature>
<sequence length="324" mass="35141">MADLSTLDLNLLRVFDAVARERHVTRAAARLNLSQPAVSNALTRLRGALGDELFLRRPGGVEPTALALSLMQPVAEMLDRLRDALAAHAPFDPATAERVFPLGLSEYAEAVLAPPLLEHLAAEAPRCLLAIHHADRTNAQEMLERDVVQMAVGMLPEPPALYTRLRLLPEEFLTLMRPGHPLAEGEVTVARLAEWPHLLHSPNGSRDGALDQPMREAGHPRRLGAVVAHLAGVPGILKRTDMVMALSARLAVQMAEAHGLALRPCPVVLHHTRLSLIFPRRLEADAGHAWLRRLILTVARDAARDPDCQAVRSMTGSAGAPAQG</sequence>
<evidence type="ECO:0000256" key="2">
    <source>
        <dbReference type="ARBA" id="ARBA00023015"/>
    </source>
</evidence>
<dbReference type="InterPro" id="IPR036388">
    <property type="entry name" value="WH-like_DNA-bd_sf"/>
</dbReference>
<dbReference type="CDD" id="cd08417">
    <property type="entry name" value="PBP2_Nitroaromatics_like"/>
    <property type="match status" value="1"/>
</dbReference>
<dbReference type="PROSITE" id="PS50931">
    <property type="entry name" value="HTH_LYSR"/>
    <property type="match status" value="1"/>
</dbReference>
<accession>A0ABV7G545</accession>
<name>A0ABV7G545_9PROT</name>
<comment type="caution">
    <text evidence="6">The sequence shown here is derived from an EMBL/GenBank/DDBJ whole genome shotgun (WGS) entry which is preliminary data.</text>
</comment>
<evidence type="ECO:0000313" key="6">
    <source>
        <dbReference type="EMBL" id="MFC3125367.1"/>
    </source>
</evidence>
<dbReference type="PANTHER" id="PTHR30118">
    <property type="entry name" value="HTH-TYPE TRANSCRIPTIONAL REGULATOR LEUO-RELATED"/>
    <property type="match status" value="1"/>
</dbReference>
<dbReference type="PANTHER" id="PTHR30118:SF15">
    <property type="entry name" value="TRANSCRIPTIONAL REGULATORY PROTEIN"/>
    <property type="match status" value="1"/>
</dbReference>
<comment type="similarity">
    <text evidence="1">Belongs to the LysR transcriptional regulatory family.</text>
</comment>
<dbReference type="InterPro" id="IPR050389">
    <property type="entry name" value="LysR-type_TF"/>
</dbReference>
<dbReference type="InterPro" id="IPR036390">
    <property type="entry name" value="WH_DNA-bd_sf"/>
</dbReference>
<proteinExistence type="inferred from homology"/>
<keyword evidence="4" id="KW-0804">Transcription</keyword>
<organism evidence="6 7">
    <name type="scientific">Teichococcus globiformis</name>
    <dbReference type="NCBI Taxonomy" id="2307229"/>
    <lineage>
        <taxon>Bacteria</taxon>
        <taxon>Pseudomonadati</taxon>
        <taxon>Pseudomonadota</taxon>
        <taxon>Alphaproteobacteria</taxon>
        <taxon>Acetobacterales</taxon>
        <taxon>Roseomonadaceae</taxon>
        <taxon>Roseomonas</taxon>
    </lineage>
</organism>
<dbReference type="InterPro" id="IPR005119">
    <property type="entry name" value="LysR_subst-bd"/>
</dbReference>
<evidence type="ECO:0000313" key="7">
    <source>
        <dbReference type="Proteomes" id="UP001595593"/>
    </source>
</evidence>
<dbReference type="RefSeq" id="WP_379595989.1">
    <property type="nucleotide sequence ID" value="NZ_JBHRTN010000008.1"/>
</dbReference>
<dbReference type="Proteomes" id="UP001595593">
    <property type="component" value="Unassembled WGS sequence"/>
</dbReference>
<dbReference type="PRINTS" id="PR00039">
    <property type="entry name" value="HTHLYSR"/>
</dbReference>
<evidence type="ECO:0000256" key="3">
    <source>
        <dbReference type="ARBA" id="ARBA00023125"/>
    </source>
</evidence>
<keyword evidence="2" id="KW-0805">Transcription regulation</keyword>
<dbReference type="InterPro" id="IPR037402">
    <property type="entry name" value="YidZ_PBP2"/>
</dbReference>
<evidence type="ECO:0000256" key="1">
    <source>
        <dbReference type="ARBA" id="ARBA00009437"/>
    </source>
</evidence>
<dbReference type="EMBL" id="JBHRTN010000008">
    <property type="protein sequence ID" value="MFC3125367.1"/>
    <property type="molecule type" value="Genomic_DNA"/>
</dbReference>
<dbReference type="SUPFAM" id="SSF53850">
    <property type="entry name" value="Periplasmic binding protein-like II"/>
    <property type="match status" value="1"/>
</dbReference>
<dbReference type="Pfam" id="PF00126">
    <property type="entry name" value="HTH_1"/>
    <property type="match status" value="1"/>
</dbReference>